<keyword evidence="4 7" id="KW-1133">Transmembrane helix</keyword>
<feature type="transmembrane region" description="Helical" evidence="7">
    <location>
        <begin position="455"/>
        <end position="476"/>
    </location>
</feature>
<dbReference type="InterPro" id="IPR038770">
    <property type="entry name" value="Na+/solute_symporter_sf"/>
</dbReference>
<feature type="transmembrane region" description="Helical" evidence="7">
    <location>
        <begin position="301"/>
        <end position="328"/>
    </location>
</feature>
<evidence type="ECO:0000256" key="2">
    <source>
        <dbReference type="ARBA" id="ARBA00007367"/>
    </source>
</evidence>
<feature type="compositionally biased region" description="Polar residues" evidence="6">
    <location>
        <begin position="20"/>
        <end position="35"/>
    </location>
</feature>
<evidence type="ECO:0000259" key="8">
    <source>
        <dbReference type="Pfam" id="PF00999"/>
    </source>
</evidence>
<name>A0AAV2RYD6_MEGNR</name>
<feature type="region of interest" description="Disordered" evidence="6">
    <location>
        <begin position="1"/>
        <end position="51"/>
    </location>
</feature>
<proteinExistence type="inferred from homology"/>
<reference evidence="9 10" key="1">
    <citation type="submission" date="2024-05" db="EMBL/GenBank/DDBJ databases">
        <authorList>
            <person name="Wallberg A."/>
        </authorList>
    </citation>
    <scope>NUCLEOTIDE SEQUENCE [LARGE SCALE GENOMIC DNA]</scope>
</reference>
<feature type="transmembrane region" description="Helical" evidence="7">
    <location>
        <begin position="340"/>
        <end position="359"/>
    </location>
</feature>
<dbReference type="PANTHER" id="PTHR31102:SF1">
    <property type="entry name" value="CATION_H+ EXCHANGER DOMAIN-CONTAINING PROTEIN"/>
    <property type="match status" value="1"/>
</dbReference>
<feature type="transmembrane region" description="Helical" evidence="7">
    <location>
        <begin position="265"/>
        <end position="289"/>
    </location>
</feature>
<dbReference type="GO" id="GO:0016020">
    <property type="term" value="C:membrane"/>
    <property type="evidence" value="ECO:0007669"/>
    <property type="project" value="UniProtKB-SubCell"/>
</dbReference>
<feature type="transmembrane region" description="Helical" evidence="7">
    <location>
        <begin position="150"/>
        <end position="171"/>
    </location>
</feature>
<feature type="transmembrane region" description="Helical" evidence="7">
    <location>
        <begin position="393"/>
        <end position="410"/>
    </location>
</feature>
<feature type="domain" description="Cation/H+ exchanger transmembrane" evidence="8">
    <location>
        <begin position="165"/>
        <end position="554"/>
    </location>
</feature>
<dbReference type="PANTHER" id="PTHR31102">
    <property type="match status" value="1"/>
</dbReference>
<protein>
    <recommendedName>
        <fullName evidence="8">Cation/H+ exchanger transmembrane domain-containing protein</fullName>
    </recommendedName>
</protein>
<evidence type="ECO:0000256" key="4">
    <source>
        <dbReference type="ARBA" id="ARBA00022989"/>
    </source>
</evidence>
<accession>A0AAV2RYD6</accession>
<dbReference type="Pfam" id="PF00999">
    <property type="entry name" value="Na_H_Exchanger"/>
    <property type="match status" value="1"/>
</dbReference>
<feature type="compositionally biased region" description="Basic and acidic residues" evidence="6">
    <location>
        <begin position="1"/>
        <end position="19"/>
    </location>
</feature>
<dbReference type="GO" id="GO:1902600">
    <property type="term" value="P:proton transmembrane transport"/>
    <property type="evidence" value="ECO:0007669"/>
    <property type="project" value="InterPro"/>
</dbReference>
<evidence type="ECO:0000313" key="9">
    <source>
        <dbReference type="EMBL" id="CAL4147907.1"/>
    </source>
</evidence>
<evidence type="ECO:0000256" key="6">
    <source>
        <dbReference type="SAM" id="MobiDB-lite"/>
    </source>
</evidence>
<evidence type="ECO:0000256" key="3">
    <source>
        <dbReference type="ARBA" id="ARBA00022692"/>
    </source>
</evidence>
<comment type="similarity">
    <text evidence="2">Belongs to the monovalent cation:proton antiporter 1 (CPA1) transporter (TC 2.A.36) family.</text>
</comment>
<feature type="transmembrane region" description="Helical" evidence="7">
    <location>
        <begin position="125"/>
        <end position="144"/>
    </location>
</feature>
<sequence length="580" mass="61654">MDNKAFNYENEKSLEDSGSKRNNATEAVTQVSNDGSPVGNGRGSYSEAGTLPIGSVPEGSTVIEDSNISEKKSSIANGSPVKGKLGYEWCKPILKKNNQLPIHPTTQDKMKYAFSCPPHGTFGRILTGLALLVLIWCSLVSILGDTALPGGNIFSLLVLFVLAQLAGDLVALVKLPPLLGMLLVGIMLASIPGINIGDSIDQTWSSCIRSVALTVILVRAGQGLDPDALRRLSFMVFRLAFTPCLVETTVIACVTHYLLNFPWLWGFMVGFIIAAVSPAVVVPCLLTLSERGYGIDKGIPTLVIAAASIDDVLAISGFGVMLGIAFSADSLVWQIVQGPIEVAMGLLYGGVIGAISWVLPYRKEADLSKQRFLFLFAAGLVAVFGSKKIHFSGAGALGCLAIAFVAGVGWRKQGLTGEAAQVPVYFATMWKFFCPLLFGLIGTEIKISELEMTTVGWGCVILLCSLSCRIFVTFFVTAGGDLNIRERFFVALAWLPKATVQAAIGSTALDYARGILAELQEGDDNFAKAVADVALGKQVLTLAVLVILVTAPIGAVAIMLSAPKLLNHTPPQKEEEPKTV</sequence>
<comment type="caution">
    <text evidence="9">The sequence shown here is derived from an EMBL/GenBank/DDBJ whole genome shotgun (WGS) entry which is preliminary data.</text>
</comment>
<keyword evidence="10" id="KW-1185">Reference proteome</keyword>
<feature type="transmembrane region" description="Helical" evidence="7">
    <location>
        <begin position="539"/>
        <end position="560"/>
    </location>
</feature>
<evidence type="ECO:0000256" key="5">
    <source>
        <dbReference type="ARBA" id="ARBA00023136"/>
    </source>
</evidence>
<comment type="subcellular location">
    <subcellularLocation>
        <location evidence="1">Membrane</location>
        <topology evidence="1">Multi-pass membrane protein</topology>
    </subcellularLocation>
</comment>
<feature type="transmembrane region" description="Helical" evidence="7">
    <location>
        <begin position="422"/>
        <end position="443"/>
    </location>
</feature>
<evidence type="ECO:0000256" key="7">
    <source>
        <dbReference type="SAM" id="Phobius"/>
    </source>
</evidence>
<dbReference type="AlphaFoldDB" id="A0AAV2RYD6"/>
<dbReference type="Proteomes" id="UP001497623">
    <property type="component" value="Unassembled WGS sequence"/>
</dbReference>
<dbReference type="EMBL" id="CAXKWB010036300">
    <property type="protein sequence ID" value="CAL4147907.1"/>
    <property type="molecule type" value="Genomic_DNA"/>
</dbReference>
<keyword evidence="5 7" id="KW-0472">Membrane</keyword>
<evidence type="ECO:0000256" key="1">
    <source>
        <dbReference type="ARBA" id="ARBA00004141"/>
    </source>
</evidence>
<feature type="transmembrane region" description="Helical" evidence="7">
    <location>
        <begin position="178"/>
        <end position="197"/>
    </location>
</feature>
<gene>
    <name evidence="9" type="ORF">MNOR_LOCUS30147</name>
</gene>
<organism evidence="9 10">
    <name type="scientific">Meganyctiphanes norvegica</name>
    <name type="common">Northern krill</name>
    <name type="synonym">Thysanopoda norvegica</name>
    <dbReference type="NCBI Taxonomy" id="48144"/>
    <lineage>
        <taxon>Eukaryota</taxon>
        <taxon>Metazoa</taxon>
        <taxon>Ecdysozoa</taxon>
        <taxon>Arthropoda</taxon>
        <taxon>Crustacea</taxon>
        <taxon>Multicrustacea</taxon>
        <taxon>Malacostraca</taxon>
        <taxon>Eumalacostraca</taxon>
        <taxon>Eucarida</taxon>
        <taxon>Euphausiacea</taxon>
        <taxon>Euphausiidae</taxon>
        <taxon>Meganyctiphanes</taxon>
    </lineage>
</organism>
<dbReference type="Gene3D" id="1.20.1530.20">
    <property type="match status" value="1"/>
</dbReference>
<evidence type="ECO:0000313" key="10">
    <source>
        <dbReference type="Proteomes" id="UP001497623"/>
    </source>
</evidence>
<feature type="transmembrane region" description="Helical" evidence="7">
    <location>
        <begin position="232"/>
        <end position="259"/>
    </location>
</feature>
<dbReference type="GO" id="GO:0015297">
    <property type="term" value="F:antiporter activity"/>
    <property type="evidence" value="ECO:0007669"/>
    <property type="project" value="InterPro"/>
</dbReference>
<dbReference type="InterPro" id="IPR006153">
    <property type="entry name" value="Cation/H_exchanger_TM"/>
</dbReference>
<keyword evidence="3 7" id="KW-0812">Transmembrane</keyword>
<dbReference type="InterPro" id="IPR051843">
    <property type="entry name" value="CPA1_transporter"/>
</dbReference>
<feature type="transmembrane region" description="Helical" evidence="7">
    <location>
        <begin position="371"/>
        <end position="387"/>
    </location>
</feature>